<keyword evidence="1" id="KW-0175">Coiled coil</keyword>
<dbReference type="Gene3D" id="1.20.5.170">
    <property type="match status" value="1"/>
</dbReference>
<reference evidence="4" key="3">
    <citation type="journal article" date="2018" name="Mol. Plant Microbe Interact.">
        <title>Genome sequence resources for the wheat stripe rust pathogen (Puccinia striiformis f. sp. tritici) and the barley stripe rust pathogen (Puccinia striiformis f. sp. hordei).</title>
        <authorList>
            <person name="Xia C."/>
            <person name="Wang M."/>
            <person name="Yin C."/>
            <person name="Cornejo O.E."/>
            <person name="Hulbert S.H."/>
            <person name="Chen X."/>
        </authorList>
    </citation>
    <scope>NUCLEOTIDE SEQUENCE [LARGE SCALE GENOMIC DNA]</scope>
    <source>
        <strain evidence="4">93TX-2</strain>
    </source>
</reference>
<name>A0A2S4VDX3_9BASI</name>
<evidence type="ECO:0000256" key="1">
    <source>
        <dbReference type="SAM" id="Coils"/>
    </source>
</evidence>
<dbReference type="Pfam" id="PF10224">
    <property type="entry name" value="DUF2205"/>
    <property type="match status" value="1"/>
</dbReference>
<proteinExistence type="predicted"/>
<dbReference type="AlphaFoldDB" id="A0A2S4VDX3"/>
<organism evidence="3 4">
    <name type="scientific">Puccinia striiformis</name>
    <dbReference type="NCBI Taxonomy" id="27350"/>
    <lineage>
        <taxon>Eukaryota</taxon>
        <taxon>Fungi</taxon>
        <taxon>Dikarya</taxon>
        <taxon>Basidiomycota</taxon>
        <taxon>Pucciniomycotina</taxon>
        <taxon>Pucciniomycetes</taxon>
        <taxon>Pucciniales</taxon>
        <taxon>Pucciniaceae</taxon>
        <taxon>Puccinia</taxon>
    </lineage>
</organism>
<feature type="coiled-coil region" evidence="1">
    <location>
        <begin position="36"/>
        <end position="70"/>
    </location>
</feature>
<feature type="region of interest" description="Disordered" evidence="2">
    <location>
        <begin position="1"/>
        <end position="29"/>
    </location>
</feature>
<dbReference type="EMBL" id="PKSM01000144">
    <property type="protein sequence ID" value="POW07732.1"/>
    <property type="molecule type" value="Genomic_DNA"/>
</dbReference>
<gene>
    <name evidence="3" type="ORF">PSHT_09836</name>
</gene>
<keyword evidence="4" id="KW-1185">Reference proteome</keyword>
<reference evidence="4" key="2">
    <citation type="journal article" date="2018" name="BMC Genomics">
        <title>Genomic insights into host adaptation between the wheat stripe rust pathogen (Puccinia striiformis f. sp. tritici) and the barley stripe rust pathogen (Puccinia striiformis f. sp. hordei).</title>
        <authorList>
            <person name="Xia C."/>
            <person name="Wang M."/>
            <person name="Yin C."/>
            <person name="Cornejo O.E."/>
            <person name="Hulbert S.H."/>
            <person name="Chen X."/>
        </authorList>
    </citation>
    <scope>NUCLEOTIDE SEQUENCE [LARGE SCALE GENOMIC DNA]</scope>
    <source>
        <strain evidence="4">93TX-2</strain>
    </source>
</reference>
<dbReference type="VEuPathDB" id="FungiDB:PSTT_07142"/>
<evidence type="ECO:0000313" key="4">
    <source>
        <dbReference type="Proteomes" id="UP000238274"/>
    </source>
</evidence>
<sequence>MDDRDIGLSEWTGLDQPQHTDSESEDPELASRAIQREKLIKEIKDLQLHLKGVLDEIKKTEGEFEKKKAENEMLQTYVNNLTRQNKIGADYILYGSLTI</sequence>
<dbReference type="VEuPathDB" id="FungiDB:PSHT_09836"/>
<comment type="caution">
    <text evidence="3">The sequence shown here is derived from an EMBL/GenBank/DDBJ whole genome shotgun (WGS) entry which is preliminary data.</text>
</comment>
<dbReference type="OrthoDB" id="2163284at2759"/>
<reference evidence="3 4" key="1">
    <citation type="submission" date="2017-12" db="EMBL/GenBank/DDBJ databases">
        <title>Gene loss provides genomic basis for host adaptation in cereal stripe rust fungi.</title>
        <authorList>
            <person name="Xia C."/>
        </authorList>
    </citation>
    <scope>NUCLEOTIDE SEQUENCE [LARGE SCALE GENOMIC DNA]</scope>
    <source>
        <strain evidence="3 4">93TX-2</strain>
    </source>
</reference>
<protein>
    <submittedName>
        <fullName evidence="3">Uncharacterized protein</fullName>
    </submittedName>
</protein>
<accession>A0A2S4VDX3</accession>
<dbReference type="Proteomes" id="UP000238274">
    <property type="component" value="Unassembled WGS sequence"/>
</dbReference>
<evidence type="ECO:0000313" key="3">
    <source>
        <dbReference type="EMBL" id="POW07732.1"/>
    </source>
</evidence>
<dbReference type="InterPro" id="IPR019357">
    <property type="entry name" value="SCOC"/>
</dbReference>
<evidence type="ECO:0000256" key="2">
    <source>
        <dbReference type="SAM" id="MobiDB-lite"/>
    </source>
</evidence>